<evidence type="ECO:0000259" key="9">
    <source>
        <dbReference type="Pfam" id="PF10436"/>
    </source>
</evidence>
<evidence type="ECO:0000256" key="3">
    <source>
        <dbReference type="ARBA" id="ARBA00022741"/>
    </source>
</evidence>
<keyword evidence="4 7" id="KW-0418">Kinase</keyword>
<evidence type="ECO:0000256" key="7">
    <source>
        <dbReference type="RuleBase" id="RU366032"/>
    </source>
</evidence>
<dbReference type="SUPFAM" id="SSF69012">
    <property type="entry name" value="alpha-ketoacid dehydrogenase kinase, N-terminal domain"/>
    <property type="match status" value="1"/>
</dbReference>
<protein>
    <recommendedName>
        <fullName evidence="7">Protein-serine/threonine kinase</fullName>
        <ecNumber evidence="7">2.7.11.-</ecNumber>
    </recommendedName>
</protein>
<dbReference type="Gene3D" id="1.20.140.20">
    <property type="entry name" value="Alpha-ketoacid/pyruvate dehydrogenase kinase, N-terminal domain"/>
    <property type="match status" value="1"/>
</dbReference>
<dbReference type="AlphaFoldDB" id="A0A642UZ26"/>
<evidence type="ECO:0000256" key="5">
    <source>
        <dbReference type="ARBA" id="ARBA00022840"/>
    </source>
</evidence>
<keyword evidence="6 7" id="KW-0496">Mitochondrion</keyword>
<dbReference type="InterPro" id="IPR036784">
    <property type="entry name" value="AK/P_DHK_N_sf"/>
</dbReference>
<dbReference type="InterPro" id="IPR003594">
    <property type="entry name" value="HATPase_dom"/>
</dbReference>
<dbReference type="PANTHER" id="PTHR11947">
    <property type="entry name" value="PYRUVATE DEHYDROGENASE KINASE"/>
    <property type="match status" value="1"/>
</dbReference>
<dbReference type="Pfam" id="PF02518">
    <property type="entry name" value="HATPase_c"/>
    <property type="match status" value="1"/>
</dbReference>
<dbReference type="InterPro" id="IPR039028">
    <property type="entry name" value="BCKD/PDK"/>
</dbReference>
<dbReference type="Pfam" id="PF10436">
    <property type="entry name" value="BCDHK_Adom3"/>
    <property type="match status" value="1"/>
</dbReference>
<keyword evidence="11" id="KW-1185">Reference proteome</keyword>
<evidence type="ECO:0000256" key="4">
    <source>
        <dbReference type="ARBA" id="ARBA00022777"/>
    </source>
</evidence>
<keyword evidence="2 7" id="KW-0808">Transferase</keyword>
<comment type="subcellular location">
    <subcellularLocation>
        <location evidence="7">Mitochondrion matrix</location>
    </subcellularLocation>
</comment>
<evidence type="ECO:0000256" key="2">
    <source>
        <dbReference type="ARBA" id="ARBA00022679"/>
    </source>
</evidence>
<feature type="domain" description="Branched-chain alpha-ketoacid dehydrogenase kinase/Pyruvate dehydrogenase kinase N-terminal" evidence="9">
    <location>
        <begin position="64"/>
        <end position="229"/>
    </location>
</feature>
<keyword evidence="5 7" id="KW-0067">ATP-binding</keyword>
<proteinExistence type="inferred from homology"/>
<dbReference type="GO" id="GO:0004740">
    <property type="term" value="F:pyruvate dehydrogenase (acetyl-transferring) kinase activity"/>
    <property type="evidence" value="ECO:0007669"/>
    <property type="project" value="TreeGrafter"/>
</dbReference>
<comment type="similarity">
    <text evidence="1 7">Belongs to the PDK/BCKDK protein kinase family.</text>
</comment>
<comment type="caution">
    <text evidence="10">The sequence shown here is derived from an EMBL/GenBank/DDBJ whole genome shotgun (WGS) entry which is preliminary data.</text>
</comment>
<dbReference type="EC" id="2.7.11.-" evidence="7"/>
<name>A0A642UZ26_9ASCO</name>
<dbReference type="PANTHER" id="PTHR11947:SF25">
    <property type="entry name" value="[PYRUVATE DEHYDROGENASE (ACETYL-TRANSFERRING)] KINASE 2, MITOCHONDRIAL"/>
    <property type="match status" value="1"/>
</dbReference>
<evidence type="ECO:0000313" key="11">
    <source>
        <dbReference type="Proteomes" id="UP000761534"/>
    </source>
</evidence>
<evidence type="ECO:0000259" key="8">
    <source>
        <dbReference type="Pfam" id="PF02518"/>
    </source>
</evidence>
<dbReference type="EMBL" id="SWFS01000371">
    <property type="protein sequence ID" value="KAA8908093.1"/>
    <property type="molecule type" value="Genomic_DNA"/>
</dbReference>
<keyword evidence="3 7" id="KW-0547">Nucleotide-binding</keyword>
<dbReference type="GO" id="GO:0010906">
    <property type="term" value="P:regulation of glucose metabolic process"/>
    <property type="evidence" value="ECO:0007669"/>
    <property type="project" value="TreeGrafter"/>
</dbReference>
<dbReference type="InterPro" id="IPR018955">
    <property type="entry name" value="BCDHK/PDK_N"/>
</dbReference>
<dbReference type="VEuPathDB" id="FungiDB:TRICI_004844"/>
<evidence type="ECO:0000313" key="10">
    <source>
        <dbReference type="EMBL" id="KAA8908093.1"/>
    </source>
</evidence>
<dbReference type="SUPFAM" id="SSF55874">
    <property type="entry name" value="ATPase domain of HSP90 chaperone/DNA topoisomerase II/histidine kinase"/>
    <property type="match status" value="1"/>
</dbReference>
<dbReference type="InterPro" id="IPR036890">
    <property type="entry name" value="HATPase_C_sf"/>
</dbReference>
<dbReference type="GO" id="GO:0005524">
    <property type="term" value="F:ATP binding"/>
    <property type="evidence" value="ECO:0007669"/>
    <property type="project" value="UniProtKB-UniRule"/>
</dbReference>
<evidence type="ECO:0000256" key="1">
    <source>
        <dbReference type="ARBA" id="ARBA00006155"/>
    </source>
</evidence>
<feature type="domain" description="Histidine kinase/HSP90-like ATPase" evidence="8">
    <location>
        <begin position="278"/>
        <end position="432"/>
    </location>
</feature>
<dbReference type="GO" id="GO:0005759">
    <property type="term" value="C:mitochondrial matrix"/>
    <property type="evidence" value="ECO:0007669"/>
    <property type="project" value="UniProtKB-SubCell"/>
</dbReference>
<dbReference type="OrthoDB" id="407390at2759"/>
<accession>A0A642UZ26</accession>
<gene>
    <name evidence="10" type="ORF">TRICI_004844</name>
</gene>
<reference evidence="10" key="1">
    <citation type="journal article" date="2019" name="G3 (Bethesda)">
        <title>Genome Assemblies of Two Rare Opportunistic Yeast Pathogens: Diutina rugosa (syn. Candida rugosa) and Trichomonascus ciferrii (syn. Candida ciferrii).</title>
        <authorList>
            <person name="Mixao V."/>
            <person name="Saus E."/>
            <person name="Hansen A.P."/>
            <person name="Lass-Florl C."/>
            <person name="Gabaldon T."/>
        </authorList>
    </citation>
    <scope>NUCLEOTIDE SEQUENCE</scope>
    <source>
        <strain evidence="10">CBS 4856</strain>
    </source>
</reference>
<organism evidence="10 11">
    <name type="scientific">Trichomonascus ciferrii</name>
    <dbReference type="NCBI Taxonomy" id="44093"/>
    <lineage>
        <taxon>Eukaryota</taxon>
        <taxon>Fungi</taxon>
        <taxon>Dikarya</taxon>
        <taxon>Ascomycota</taxon>
        <taxon>Saccharomycotina</taxon>
        <taxon>Dipodascomycetes</taxon>
        <taxon>Dipodascales</taxon>
        <taxon>Trichomonascaceae</taxon>
        <taxon>Trichomonascus</taxon>
        <taxon>Trichomonascus ciferrii complex</taxon>
    </lineage>
</organism>
<dbReference type="Proteomes" id="UP000761534">
    <property type="component" value="Unassembled WGS sequence"/>
</dbReference>
<sequence length="447" mass="51137">MQRRVGIKTVKRWNHSARIAMLDASLDVKPGQYTYPEGSEVINERHFYQNTVLMDHWVKKEARPVSLRQLAFFGKRLNTDKLLSSANFVRTELPVRISHRIRDMQVLPFAVVSNRHLCHVYEQYYKAFDLFRKFPVITSLEDNERFCKLLDDLLNQHLSVIPQLVMGAIENCLTDAIEPNRMDEFLFRALCSRISRRVIAEQHLALTQSLREGRYGSSDKSDPNYIGEVFLQCSARETVLEGAERAKKVIQKMYPHAVLPDIEIEGKNVDTKFPYIKSHLDYIIGEIMRNSIEATVLKHSPPKFHPKPPPILVSISSTPQNILFRISDQGGGIPADILPHIWSFSKGPRSHGRLRNFKQVPQYAGLPSEVGRNIVEGTESQPRSSLSSFSDRPPQLKLGMGLPLSKVYAEYWDGALELQSLEGYGCDVFLRISRLGNQNERLQLDRV</sequence>
<evidence type="ECO:0000256" key="6">
    <source>
        <dbReference type="ARBA" id="ARBA00023128"/>
    </source>
</evidence>
<dbReference type="Gene3D" id="3.30.565.10">
    <property type="entry name" value="Histidine kinase-like ATPase, C-terminal domain"/>
    <property type="match status" value="1"/>
</dbReference>